<evidence type="ECO:0000256" key="1">
    <source>
        <dbReference type="SAM" id="MobiDB-lite"/>
    </source>
</evidence>
<dbReference type="EMBL" id="LAZR01008100">
    <property type="protein sequence ID" value="KKM80971.1"/>
    <property type="molecule type" value="Genomic_DNA"/>
</dbReference>
<sequence length="54" mass="5821">DGGGLKGITSPPYEHDAVHRAGFSNELFKRPGGPHTQFLNETYGQTPGQIGNLR</sequence>
<dbReference type="AlphaFoldDB" id="A0A0F9L1L4"/>
<gene>
    <name evidence="2" type="ORF">LCGC14_1334400</name>
</gene>
<reference evidence="2" key="1">
    <citation type="journal article" date="2015" name="Nature">
        <title>Complex archaea that bridge the gap between prokaryotes and eukaryotes.</title>
        <authorList>
            <person name="Spang A."/>
            <person name="Saw J.H."/>
            <person name="Jorgensen S.L."/>
            <person name="Zaremba-Niedzwiedzka K."/>
            <person name="Martijn J."/>
            <person name="Lind A.E."/>
            <person name="van Eijk R."/>
            <person name="Schleper C."/>
            <person name="Guy L."/>
            <person name="Ettema T.J."/>
        </authorList>
    </citation>
    <scope>NUCLEOTIDE SEQUENCE</scope>
</reference>
<accession>A0A0F9L1L4</accession>
<feature type="non-terminal residue" evidence="2">
    <location>
        <position position="1"/>
    </location>
</feature>
<evidence type="ECO:0000313" key="2">
    <source>
        <dbReference type="EMBL" id="KKM80971.1"/>
    </source>
</evidence>
<protein>
    <submittedName>
        <fullName evidence="2">Uncharacterized protein</fullName>
    </submittedName>
</protein>
<organism evidence="2">
    <name type="scientific">marine sediment metagenome</name>
    <dbReference type="NCBI Taxonomy" id="412755"/>
    <lineage>
        <taxon>unclassified sequences</taxon>
        <taxon>metagenomes</taxon>
        <taxon>ecological metagenomes</taxon>
    </lineage>
</organism>
<feature type="compositionally biased region" description="Polar residues" evidence="1">
    <location>
        <begin position="37"/>
        <end position="54"/>
    </location>
</feature>
<comment type="caution">
    <text evidence="2">The sequence shown here is derived from an EMBL/GenBank/DDBJ whole genome shotgun (WGS) entry which is preliminary data.</text>
</comment>
<name>A0A0F9L1L4_9ZZZZ</name>
<proteinExistence type="predicted"/>
<feature type="region of interest" description="Disordered" evidence="1">
    <location>
        <begin position="30"/>
        <end position="54"/>
    </location>
</feature>